<dbReference type="Proteomes" id="UP000324222">
    <property type="component" value="Unassembled WGS sequence"/>
</dbReference>
<protein>
    <submittedName>
        <fullName evidence="2">Uncharacterized protein</fullName>
    </submittedName>
</protein>
<comment type="caution">
    <text evidence="2">The sequence shown here is derived from an EMBL/GenBank/DDBJ whole genome shotgun (WGS) entry which is preliminary data.</text>
</comment>
<name>A0A5B7CHL7_PORTR</name>
<sequence>MDHRVHAWQFEFKLGSPLAATWRTTWLPVRVPFSYFACAILCSASVGTNSGDLSPTWPLPAQQLGGTGGGKDNGGGNKDESG</sequence>
<organism evidence="2 3">
    <name type="scientific">Portunus trituberculatus</name>
    <name type="common">Swimming crab</name>
    <name type="synonym">Neptunus trituberculatus</name>
    <dbReference type="NCBI Taxonomy" id="210409"/>
    <lineage>
        <taxon>Eukaryota</taxon>
        <taxon>Metazoa</taxon>
        <taxon>Ecdysozoa</taxon>
        <taxon>Arthropoda</taxon>
        <taxon>Crustacea</taxon>
        <taxon>Multicrustacea</taxon>
        <taxon>Malacostraca</taxon>
        <taxon>Eumalacostraca</taxon>
        <taxon>Eucarida</taxon>
        <taxon>Decapoda</taxon>
        <taxon>Pleocyemata</taxon>
        <taxon>Brachyura</taxon>
        <taxon>Eubrachyura</taxon>
        <taxon>Portunoidea</taxon>
        <taxon>Portunidae</taxon>
        <taxon>Portuninae</taxon>
        <taxon>Portunus</taxon>
    </lineage>
</organism>
<accession>A0A5B7CHL7</accession>
<keyword evidence="3" id="KW-1185">Reference proteome</keyword>
<gene>
    <name evidence="2" type="ORF">E2C01_000818</name>
</gene>
<evidence type="ECO:0000313" key="3">
    <source>
        <dbReference type="Proteomes" id="UP000324222"/>
    </source>
</evidence>
<feature type="region of interest" description="Disordered" evidence="1">
    <location>
        <begin position="50"/>
        <end position="82"/>
    </location>
</feature>
<proteinExistence type="predicted"/>
<reference evidence="2 3" key="1">
    <citation type="submission" date="2019-05" db="EMBL/GenBank/DDBJ databases">
        <title>Another draft genome of Portunus trituberculatus and its Hox gene families provides insights of decapod evolution.</title>
        <authorList>
            <person name="Jeong J.-H."/>
            <person name="Song I."/>
            <person name="Kim S."/>
            <person name="Choi T."/>
            <person name="Kim D."/>
            <person name="Ryu S."/>
            <person name="Kim W."/>
        </authorList>
    </citation>
    <scope>NUCLEOTIDE SEQUENCE [LARGE SCALE GENOMIC DNA]</scope>
    <source>
        <tissue evidence="2">Muscle</tissue>
    </source>
</reference>
<feature type="compositionally biased region" description="Gly residues" evidence="1">
    <location>
        <begin position="65"/>
        <end position="76"/>
    </location>
</feature>
<evidence type="ECO:0000256" key="1">
    <source>
        <dbReference type="SAM" id="MobiDB-lite"/>
    </source>
</evidence>
<dbReference type="AlphaFoldDB" id="A0A5B7CHL7"/>
<dbReference type="EMBL" id="VSRR010000022">
    <property type="protein sequence ID" value="MPC08241.1"/>
    <property type="molecule type" value="Genomic_DNA"/>
</dbReference>
<evidence type="ECO:0000313" key="2">
    <source>
        <dbReference type="EMBL" id="MPC08241.1"/>
    </source>
</evidence>